<gene>
    <name evidence="2" type="ORF">PS9374_02009</name>
</gene>
<feature type="compositionally biased region" description="Low complexity" evidence="1">
    <location>
        <begin position="54"/>
        <end position="92"/>
    </location>
</feature>
<reference evidence="3" key="2">
    <citation type="submission" date="2016-04" db="EMBL/GenBank/DDBJ databases">
        <title>Planomonospora sphaerica JCM9374 whole genome shotgun sequence.</title>
        <authorList>
            <person name="Suzuki T."/>
            <person name="Dohra H."/>
            <person name="Kodani S."/>
        </authorList>
    </citation>
    <scope>NUCLEOTIDE SEQUENCE [LARGE SCALE GENOMIC DNA]</scope>
    <source>
        <strain evidence="3">JCM 9374</strain>
    </source>
</reference>
<evidence type="ECO:0000313" key="3">
    <source>
        <dbReference type="Proteomes" id="UP000077701"/>
    </source>
</evidence>
<feature type="region of interest" description="Disordered" evidence="1">
    <location>
        <begin position="52"/>
        <end position="116"/>
    </location>
</feature>
<dbReference type="AlphaFoldDB" id="A0A171CA01"/>
<keyword evidence="3" id="KW-1185">Reference proteome</keyword>
<evidence type="ECO:0000313" key="2">
    <source>
        <dbReference type="EMBL" id="GAT66360.1"/>
    </source>
</evidence>
<evidence type="ECO:0000256" key="1">
    <source>
        <dbReference type="SAM" id="MobiDB-lite"/>
    </source>
</evidence>
<comment type="caution">
    <text evidence="2">The sequence shown here is derived from an EMBL/GenBank/DDBJ whole genome shotgun (WGS) entry which is preliminary data.</text>
</comment>
<dbReference type="EMBL" id="BDCX01000004">
    <property type="protein sequence ID" value="GAT66360.1"/>
    <property type="molecule type" value="Genomic_DNA"/>
</dbReference>
<protein>
    <submittedName>
        <fullName evidence="2">Uncharacterized protein</fullName>
    </submittedName>
</protein>
<sequence length="200" mass="20384">MRRFRERLPDMTGAYGAAVRGRVAVVNRTSKTTRVLLVAAFAVCLSACAGEGGSDPSAAPAAPSASGSAPEAASPAVSTPAPALPSETAEASPPVPSPSAPSSPDIPGGRGLDEDVTGQVTMKGANSILVTGDDAGDRTAQLLPYTEVFDVQGGICDEGELPHRCSVDQLKKALKADVSLYAKVTIKDGVAVKIEELVRN</sequence>
<accession>A0A171CA01</accession>
<proteinExistence type="predicted"/>
<organism evidence="2 3">
    <name type="scientific">Planomonospora sphaerica</name>
    <dbReference type="NCBI Taxonomy" id="161355"/>
    <lineage>
        <taxon>Bacteria</taxon>
        <taxon>Bacillati</taxon>
        <taxon>Actinomycetota</taxon>
        <taxon>Actinomycetes</taxon>
        <taxon>Streptosporangiales</taxon>
        <taxon>Streptosporangiaceae</taxon>
        <taxon>Planomonospora</taxon>
    </lineage>
</organism>
<name>A0A171CA01_9ACTN</name>
<reference evidence="2 3" key="1">
    <citation type="journal article" date="2016" name="Genome Announc.">
        <title>Draft Genome Sequence of Planomonospora sphaerica JCM9374, a Rare Actinomycete.</title>
        <authorList>
            <person name="Dohra H."/>
            <person name="Suzuki T."/>
            <person name="Inoue Y."/>
            <person name="Kodani S."/>
        </authorList>
    </citation>
    <scope>NUCLEOTIDE SEQUENCE [LARGE SCALE GENOMIC DNA]</scope>
    <source>
        <strain evidence="2 3">JCM 9374</strain>
    </source>
</reference>
<dbReference type="Proteomes" id="UP000077701">
    <property type="component" value="Unassembled WGS sequence"/>
</dbReference>